<evidence type="ECO:0000256" key="3">
    <source>
        <dbReference type="ARBA" id="ARBA00007357"/>
    </source>
</evidence>
<feature type="domain" description="Peptidase M13 C-terminal" evidence="10">
    <location>
        <begin position="465"/>
        <end position="666"/>
    </location>
</feature>
<organism evidence="12 13">
    <name type="scientific">Hermetia illucens</name>
    <name type="common">Black soldier fly</name>
    <dbReference type="NCBI Taxonomy" id="343691"/>
    <lineage>
        <taxon>Eukaryota</taxon>
        <taxon>Metazoa</taxon>
        <taxon>Ecdysozoa</taxon>
        <taxon>Arthropoda</taxon>
        <taxon>Hexapoda</taxon>
        <taxon>Insecta</taxon>
        <taxon>Pterygota</taxon>
        <taxon>Neoptera</taxon>
        <taxon>Endopterygota</taxon>
        <taxon>Diptera</taxon>
        <taxon>Brachycera</taxon>
        <taxon>Stratiomyomorpha</taxon>
        <taxon>Stratiomyidae</taxon>
        <taxon>Hermetiinae</taxon>
        <taxon>Hermetia</taxon>
    </lineage>
</organism>
<accession>A0A7R8YTS2</accession>
<dbReference type="InterPro" id="IPR018497">
    <property type="entry name" value="Peptidase_M13_C"/>
</dbReference>
<evidence type="ECO:0000259" key="11">
    <source>
        <dbReference type="Pfam" id="PF05649"/>
    </source>
</evidence>
<dbReference type="GO" id="GO:0016485">
    <property type="term" value="P:protein processing"/>
    <property type="evidence" value="ECO:0007669"/>
    <property type="project" value="TreeGrafter"/>
</dbReference>
<dbReference type="CDD" id="cd08662">
    <property type="entry name" value="M13"/>
    <property type="match status" value="1"/>
</dbReference>
<dbReference type="Gene3D" id="1.10.1380.10">
    <property type="entry name" value="Neutral endopeptidase , domain2"/>
    <property type="match status" value="1"/>
</dbReference>
<evidence type="ECO:0000256" key="2">
    <source>
        <dbReference type="ARBA" id="ARBA00004401"/>
    </source>
</evidence>
<evidence type="ECO:0000256" key="8">
    <source>
        <dbReference type="ARBA" id="ARBA00023049"/>
    </source>
</evidence>
<evidence type="ECO:0000256" key="7">
    <source>
        <dbReference type="ARBA" id="ARBA00022833"/>
    </source>
</evidence>
<gene>
    <name evidence="12" type="ORF">HERILL_LOCUS7590</name>
</gene>
<evidence type="ECO:0000256" key="9">
    <source>
        <dbReference type="SAM" id="SignalP"/>
    </source>
</evidence>
<evidence type="ECO:0000313" key="13">
    <source>
        <dbReference type="Proteomes" id="UP000594454"/>
    </source>
</evidence>
<dbReference type="InterPro" id="IPR000718">
    <property type="entry name" value="Peptidase_M13"/>
</dbReference>
<comment type="cofactor">
    <cofactor evidence="1">
        <name>Zn(2+)</name>
        <dbReference type="ChEBI" id="CHEBI:29105"/>
    </cofactor>
</comment>
<keyword evidence="9" id="KW-0732">Signal</keyword>
<keyword evidence="4" id="KW-0645">Protease</keyword>
<keyword evidence="5" id="KW-0479">Metal-binding</keyword>
<dbReference type="GO" id="GO:0004222">
    <property type="term" value="F:metalloendopeptidase activity"/>
    <property type="evidence" value="ECO:0007669"/>
    <property type="project" value="InterPro"/>
</dbReference>
<dbReference type="InterPro" id="IPR024079">
    <property type="entry name" value="MetalloPept_cat_dom_sf"/>
</dbReference>
<feature type="signal peptide" evidence="9">
    <location>
        <begin position="1"/>
        <end position="17"/>
    </location>
</feature>
<name>A0A7R8YTS2_HERIL</name>
<comment type="subcellular location">
    <subcellularLocation>
        <location evidence="2">Cell membrane</location>
        <topology evidence="2">Single-pass type II membrane protein</topology>
    </subcellularLocation>
</comment>
<evidence type="ECO:0000313" key="12">
    <source>
        <dbReference type="EMBL" id="CAD7084709.1"/>
    </source>
</evidence>
<sequence>MWLILFLSSIIWATNNCFHSESDHHRILKGLVMNNMMNKSVNPCDNFYKYACGMWVEEPIGDSSGVFGLITNMMNRFLDSVISFRNYSSYSHYNNEKLQRILESSEVKKIHKYFSMCREQKSSEYKPYIEAWDLPGGWPIFNSSWNSRTFDWLNVTANLKLIGSGSLINVHIGTDYQDTTQNKIYILPEKFRLPDFFEKNPKVIVEVFKLISSQFAPFGLNELDANKFVSYALTFETKLARIYHRGSNEDKEEIDEVTLATLEGLIPDIDFHRLLNIISGEVVSRSQKVIIVNRSYFTNLSTFLKGTDPEILANYLLYRLFVDIDHLQTVDVHCTDEVRKPMDFLFGYIYNTIFNDERDNEDVRTIAQSIKSVFSDTMQTVDWIDPDTKQEALTKLDNLLLEVGASDDNPTIDNIIEEVAHFKFDPSNYYKSYLNLLAYSTRKPFRKFNKRTERSDESYNTATVNVFYDILANRIIVPTIILRSPVYDFHSPHSVKYGSVGWVLGHQFTHAMHGKGRIIDSKGVVGLWWTKKSEKEYRKRIKCLQDQYGNHTPSCQTLPANTKEHYGKSIFDKNVLDTGGIRLAYQAYKDWYARNPDKQETLPILTLTNMQIFFLSFAQFCCEISMPEHSLSENYVIGTLSNFEEFSKVFNCPIGSKMNPVEKCRVW</sequence>
<evidence type="ECO:0000256" key="4">
    <source>
        <dbReference type="ARBA" id="ARBA00022670"/>
    </source>
</evidence>
<evidence type="ECO:0000256" key="5">
    <source>
        <dbReference type="ARBA" id="ARBA00022723"/>
    </source>
</evidence>
<dbReference type="Pfam" id="PF01431">
    <property type="entry name" value="Peptidase_M13"/>
    <property type="match status" value="1"/>
</dbReference>
<dbReference type="OMA" id="YNTIFND"/>
<keyword evidence="6" id="KW-0378">Hydrolase</keyword>
<evidence type="ECO:0000259" key="10">
    <source>
        <dbReference type="Pfam" id="PF01431"/>
    </source>
</evidence>
<feature type="domain" description="Peptidase M13 N-terminal" evidence="11">
    <location>
        <begin position="43"/>
        <end position="404"/>
    </location>
</feature>
<proteinExistence type="inferred from homology"/>
<dbReference type="GO" id="GO:0046872">
    <property type="term" value="F:metal ion binding"/>
    <property type="evidence" value="ECO:0007669"/>
    <property type="project" value="UniProtKB-KW"/>
</dbReference>
<dbReference type="OrthoDB" id="7842934at2759"/>
<dbReference type="AlphaFoldDB" id="A0A7R8YTS2"/>
<dbReference type="SUPFAM" id="SSF55486">
    <property type="entry name" value="Metalloproteases ('zincins'), catalytic domain"/>
    <property type="match status" value="1"/>
</dbReference>
<evidence type="ECO:0000256" key="1">
    <source>
        <dbReference type="ARBA" id="ARBA00001947"/>
    </source>
</evidence>
<reference evidence="12 13" key="1">
    <citation type="submission" date="2020-11" db="EMBL/GenBank/DDBJ databases">
        <authorList>
            <person name="Wallbank WR R."/>
            <person name="Pardo Diaz C."/>
            <person name="Kozak K."/>
            <person name="Martin S."/>
            <person name="Jiggins C."/>
            <person name="Moest M."/>
            <person name="Warren A I."/>
            <person name="Generalovic N T."/>
            <person name="Byers J.R.P. K."/>
            <person name="Montejo-Kovacevich G."/>
            <person name="Yen C E."/>
        </authorList>
    </citation>
    <scope>NUCLEOTIDE SEQUENCE [LARGE SCALE GENOMIC DNA]</scope>
</reference>
<keyword evidence="8" id="KW-0482">Metalloprotease</keyword>
<keyword evidence="13" id="KW-1185">Reference proteome</keyword>
<dbReference type="InterPro" id="IPR042089">
    <property type="entry name" value="Peptidase_M13_dom_2"/>
</dbReference>
<evidence type="ECO:0000256" key="6">
    <source>
        <dbReference type="ARBA" id="ARBA00022801"/>
    </source>
</evidence>
<dbReference type="InParanoid" id="A0A7R8YTS2"/>
<comment type="similarity">
    <text evidence="3">Belongs to the peptidase M13 family.</text>
</comment>
<dbReference type="Gene3D" id="3.40.390.10">
    <property type="entry name" value="Collagenase (Catalytic Domain)"/>
    <property type="match status" value="1"/>
</dbReference>
<dbReference type="PANTHER" id="PTHR11733">
    <property type="entry name" value="ZINC METALLOPROTEASE FAMILY M13 NEPRILYSIN-RELATED"/>
    <property type="match status" value="1"/>
</dbReference>
<dbReference type="GO" id="GO:0005886">
    <property type="term" value="C:plasma membrane"/>
    <property type="evidence" value="ECO:0007669"/>
    <property type="project" value="UniProtKB-SubCell"/>
</dbReference>
<dbReference type="PRINTS" id="PR00786">
    <property type="entry name" value="NEPRILYSIN"/>
</dbReference>
<keyword evidence="7" id="KW-0862">Zinc</keyword>
<feature type="chain" id="PRO_5031477332" evidence="9">
    <location>
        <begin position="18"/>
        <end position="667"/>
    </location>
</feature>
<dbReference type="EMBL" id="LR899011">
    <property type="protein sequence ID" value="CAD7084709.1"/>
    <property type="molecule type" value="Genomic_DNA"/>
</dbReference>
<dbReference type="Proteomes" id="UP000594454">
    <property type="component" value="Chromosome 3"/>
</dbReference>
<dbReference type="PANTHER" id="PTHR11733:SF167">
    <property type="entry name" value="FI17812P1-RELATED"/>
    <property type="match status" value="1"/>
</dbReference>
<protein>
    <submittedName>
        <fullName evidence="12">Uncharacterized protein</fullName>
    </submittedName>
</protein>
<dbReference type="InterPro" id="IPR008753">
    <property type="entry name" value="Peptidase_M13_N"/>
</dbReference>
<dbReference type="PROSITE" id="PS51885">
    <property type="entry name" value="NEPRILYSIN"/>
    <property type="match status" value="1"/>
</dbReference>
<dbReference type="Pfam" id="PF05649">
    <property type="entry name" value="Peptidase_M13_N"/>
    <property type="match status" value="1"/>
</dbReference>